<dbReference type="EMBL" id="JACFYJ010000010">
    <property type="protein sequence ID" value="MEI5997386.1"/>
    <property type="molecule type" value="Genomic_DNA"/>
</dbReference>
<reference evidence="3 4" key="1">
    <citation type="journal article" date="2022" name="Arch. Microbiol.">
        <title>Paraburkholderia bengalensis sp. nov. isolated from roots of Oryza sativa, IR64.</title>
        <authorList>
            <person name="Nag P."/>
            <person name="Mondal N."/>
            <person name="Sarkar J."/>
            <person name="Das S."/>
        </authorList>
    </citation>
    <scope>NUCLEOTIDE SEQUENCE [LARGE SCALE GENOMIC DNA]</scope>
    <source>
        <strain evidence="3 4">IR64_4_BI</strain>
    </source>
</reference>
<gene>
    <name evidence="3" type="ORF">H3V53_09230</name>
</gene>
<evidence type="ECO:0000259" key="2">
    <source>
        <dbReference type="PROSITE" id="PS51708"/>
    </source>
</evidence>
<dbReference type="PANTHER" id="PTHR39339:SF1">
    <property type="entry name" value="CHAD DOMAIN-CONTAINING PROTEIN"/>
    <property type="match status" value="1"/>
</dbReference>
<name>A0ABU8IPF5_9BURK</name>
<comment type="caution">
    <text evidence="3">The sequence shown here is derived from an EMBL/GenBank/DDBJ whole genome shotgun (WGS) entry which is preliminary data.</text>
</comment>
<keyword evidence="1" id="KW-0175">Coiled coil</keyword>
<keyword evidence="4" id="KW-1185">Reference proteome</keyword>
<dbReference type="Pfam" id="PF05235">
    <property type="entry name" value="CHAD"/>
    <property type="match status" value="1"/>
</dbReference>
<dbReference type="Proteomes" id="UP001386437">
    <property type="component" value="Unassembled WGS sequence"/>
</dbReference>
<accession>A0ABU8IPF5</accession>
<dbReference type="RefSeq" id="WP_336597708.1">
    <property type="nucleotide sequence ID" value="NZ_JACFYJ010000010.1"/>
</dbReference>
<organism evidence="3 4">
    <name type="scientific">Paraburkholderia bengalensis</name>
    <dbReference type="NCBI Taxonomy" id="2747562"/>
    <lineage>
        <taxon>Bacteria</taxon>
        <taxon>Pseudomonadati</taxon>
        <taxon>Pseudomonadota</taxon>
        <taxon>Betaproteobacteria</taxon>
        <taxon>Burkholderiales</taxon>
        <taxon>Burkholderiaceae</taxon>
        <taxon>Paraburkholderia</taxon>
    </lineage>
</organism>
<evidence type="ECO:0000256" key="1">
    <source>
        <dbReference type="SAM" id="Coils"/>
    </source>
</evidence>
<evidence type="ECO:0000313" key="3">
    <source>
        <dbReference type="EMBL" id="MEI5997386.1"/>
    </source>
</evidence>
<dbReference type="Gene3D" id="1.40.20.10">
    <property type="entry name" value="CHAD domain"/>
    <property type="match status" value="1"/>
</dbReference>
<protein>
    <submittedName>
        <fullName evidence="3">CHAD domain-containing protein</fullName>
    </submittedName>
</protein>
<dbReference type="SMART" id="SM00880">
    <property type="entry name" value="CHAD"/>
    <property type="match status" value="1"/>
</dbReference>
<dbReference type="PROSITE" id="PS51708">
    <property type="entry name" value="CHAD"/>
    <property type="match status" value="1"/>
</dbReference>
<dbReference type="InterPro" id="IPR007899">
    <property type="entry name" value="CHAD_dom"/>
</dbReference>
<feature type="domain" description="CHAD" evidence="2">
    <location>
        <begin position="8"/>
        <end position="277"/>
    </location>
</feature>
<dbReference type="PANTHER" id="PTHR39339">
    <property type="entry name" value="SLR1444 PROTEIN"/>
    <property type="match status" value="1"/>
</dbReference>
<evidence type="ECO:0000313" key="4">
    <source>
        <dbReference type="Proteomes" id="UP001386437"/>
    </source>
</evidence>
<dbReference type="InterPro" id="IPR038186">
    <property type="entry name" value="CHAD_dom_sf"/>
</dbReference>
<proteinExistence type="predicted"/>
<feature type="coiled-coil region" evidence="1">
    <location>
        <begin position="99"/>
        <end position="154"/>
    </location>
</feature>
<sequence length="277" mass="31580">MKADRQNGLPHDGNAQAHFSHYAAPLIDNAVSCVAALQRDHDAEVLHKMRVSLRRLRTLLWAYRPLLDETFDEQQRALFKFFANAAGKTRDWDILIGLLDSTADARDQARDALRAARAETFEASRETIESANVKTALREALKEANRELNTAHERTPLPKFARKRLGAAQKSMEKRMKRAAHAKRSDYASFHEVRKAGKKLRYLTEFFEPMLAKKQLKSIKGLKKLQKRFGELNDVVASEQLLRDHLNVFPDEAASARALDALAKERKRRMRAAAKLL</sequence>